<dbReference type="AlphaFoldDB" id="X1F0T0"/>
<gene>
    <name evidence="1" type="ORF">S03H2_26114</name>
</gene>
<sequence>HFSPIDFATNEPYWIGAAGAITAVIAERFTKTTRYVDDNLTIPLASALVMTLLHIYF</sequence>
<organism evidence="1">
    <name type="scientific">marine sediment metagenome</name>
    <dbReference type="NCBI Taxonomy" id="412755"/>
    <lineage>
        <taxon>unclassified sequences</taxon>
        <taxon>metagenomes</taxon>
        <taxon>ecological metagenomes</taxon>
    </lineage>
</organism>
<comment type="caution">
    <text evidence="1">The sequence shown here is derived from an EMBL/GenBank/DDBJ whole genome shotgun (WGS) entry which is preliminary data.</text>
</comment>
<dbReference type="EMBL" id="BARU01015008">
    <property type="protein sequence ID" value="GAH39246.1"/>
    <property type="molecule type" value="Genomic_DNA"/>
</dbReference>
<reference evidence="1" key="1">
    <citation type="journal article" date="2014" name="Front. Microbiol.">
        <title>High frequency of phylogenetically diverse reductive dehalogenase-homologous genes in deep subseafloor sedimentary metagenomes.</title>
        <authorList>
            <person name="Kawai M."/>
            <person name="Futagami T."/>
            <person name="Toyoda A."/>
            <person name="Takaki Y."/>
            <person name="Nishi S."/>
            <person name="Hori S."/>
            <person name="Arai W."/>
            <person name="Tsubouchi T."/>
            <person name="Morono Y."/>
            <person name="Uchiyama I."/>
            <person name="Ito T."/>
            <person name="Fujiyama A."/>
            <person name="Inagaki F."/>
            <person name="Takami H."/>
        </authorList>
    </citation>
    <scope>NUCLEOTIDE SEQUENCE</scope>
    <source>
        <strain evidence="1">Expedition CK06-06</strain>
    </source>
</reference>
<feature type="non-terminal residue" evidence="1">
    <location>
        <position position="1"/>
    </location>
</feature>
<proteinExistence type="predicted"/>
<name>X1F0T0_9ZZZZ</name>
<accession>X1F0T0</accession>
<evidence type="ECO:0000313" key="1">
    <source>
        <dbReference type="EMBL" id="GAH39246.1"/>
    </source>
</evidence>
<protein>
    <submittedName>
        <fullName evidence="1">Uncharacterized protein</fullName>
    </submittedName>
</protein>